<dbReference type="PANTHER" id="PTHR43228:SF1">
    <property type="entry name" value="TWO-COMPONENT RESPONSE REGULATOR ARR22"/>
    <property type="match status" value="1"/>
</dbReference>
<evidence type="ECO:0000256" key="1">
    <source>
        <dbReference type="PROSITE-ProRule" id="PRU00169"/>
    </source>
</evidence>
<dbReference type="GO" id="GO:0000160">
    <property type="term" value="P:phosphorelay signal transduction system"/>
    <property type="evidence" value="ECO:0007669"/>
    <property type="project" value="InterPro"/>
</dbReference>
<dbReference type="InterPro" id="IPR001789">
    <property type="entry name" value="Sig_transdc_resp-reg_receiver"/>
</dbReference>
<dbReference type="SMART" id="SM00448">
    <property type="entry name" value="REC"/>
    <property type="match status" value="1"/>
</dbReference>
<keyword evidence="1" id="KW-0597">Phosphoprotein</keyword>
<protein>
    <submittedName>
        <fullName evidence="3">Response regulator</fullName>
    </submittedName>
</protein>
<dbReference type="InterPro" id="IPR052048">
    <property type="entry name" value="ST_Response_Regulator"/>
</dbReference>
<keyword evidence="4" id="KW-1185">Reference proteome</keyword>
<evidence type="ECO:0000313" key="3">
    <source>
        <dbReference type="EMBL" id="NER16683.1"/>
    </source>
</evidence>
<dbReference type="EMBL" id="JAABOQ010000002">
    <property type="protein sequence ID" value="NER16683.1"/>
    <property type="molecule type" value="Genomic_DNA"/>
</dbReference>
<feature type="domain" description="Response regulatory" evidence="2">
    <location>
        <begin position="11"/>
        <end position="130"/>
    </location>
</feature>
<reference evidence="3 4" key="1">
    <citation type="submission" date="2020-01" db="EMBL/GenBank/DDBJ databases">
        <title>Spongiivirga citrea KCTC 32990T.</title>
        <authorList>
            <person name="Wang G."/>
        </authorList>
    </citation>
    <scope>NUCLEOTIDE SEQUENCE [LARGE SCALE GENOMIC DNA]</scope>
    <source>
        <strain evidence="3 4">KCTC 32990</strain>
    </source>
</reference>
<dbReference type="CDD" id="cd17546">
    <property type="entry name" value="REC_hyHK_CKI1_RcsC-like"/>
    <property type="match status" value="1"/>
</dbReference>
<dbReference type="Proteomes" id="UP000474296">
    <property type="component" value="Unassembled WGS sequence"/>
</dbReference>
<organism evidence="3 4">
    <name type="scientific">Spongiivirga citrea</name>
    <dbReference type="NCBI Taxonomy" id="1481457"/>
    <lineage>
        <taxon>Bacteria</taxon>
        <taxon>Pseudomonadati</taxon>
        <taxon>Bacteroidota</taxon>
        <taxon>Flavobacteriia</taxon>
        <taxon>Flavobacteriales</taxon>
        <taxon>Flavobacteriaceae</taxon>
        <taxon>Spongiivirga</taxon>
    </lineage>
</organism>
<dbReference type="InterPro" id="IPR011006">
    <property type="entry name" value="CheY-like_superfamily"/>
</dbReference>
<dbReference type="PROSITE" id="PS50110">
    <property type="entry name" value="RESPONSE_REGULATORY"/>
    <property type="match status" value="1"/>
</dbReference>
<dbReference type="Pfam" id="PF00072">
    <property type="entry name" value="Response_reg"/>
    <property type="match status" value="1"/>
</dbReference>
<feature type="modified residue" description="4-aspartylphosphate" evidence="1">
    <location>
        <position position="62"/>
    </location>
</feature>
<accession>A0A6M0CIA2</accession>
<evidence type="ECO:0000259" key="2">
    <source>
        <dbReference type="PROSITE" id="PS50110"/>
    </source>
</evidence>
<proteinExistence type="predicted"/>
<gene>
    <name evidence="3" type="ORF">GWK10_05640</name>
</gene>
<comment type="caution">
    <text evidence="3">The sequence shown here is derived from an EMBL/GenBank/DDBJ whole genome shotgun (WGS) entry which is preliminary data.</text>
</comment>
<dbReference type="Gene3D" id="3.40.50.2300">
    <property type="match status" value="1"/>
</dbReference>
<dbReference type="SUPFAM" id="SSF52172">
    <property type="entry name" value="CheY-like"/>
    <property type="match status" value="1"/>
</dbReference>
<name>A0A6M0CIA2_9FLAO</name>
<dbReference type="RefSeq" id="WP_164030075.1">
    <property type="nucleotide sequence ID" value="NZ_JAABOQ010000002.1"/>
</dbReference>
<evidence type="ECO:0000313" key="4">
    <source>
        <dbReference type="Proteomes" id="UP000474296"/>
    </source>
</evidence>
<dbReference type="PANTHER" id="PTHR43228">
    <property type="entry name" value="TWO-COMPONENT RESPONSE REGULATOR"/>
    <property type="match status" value="1"/>
</dbReference>
<sequence length="132" mass="15392">MSTLQYESPLDILVVDDNPIDRMINSRVLQKIHADSHIDFAQDGKEALIQLKLRNYDIVLLDIKMPVMDGFQFMELLKDEKKPEDVYIIMVTSSVDPEDKKKADMYGHIKDYVEKPLKAESLDLHEFLPFEH</sequence>
<dbReference type="AlphaFoldDB" id="A0A6M0CIA2"/>